<protein>
    <submittedName>
        <fullName evidence="1">Uncharacterized protein</fullName>
    </submittedName>
</protein>
<evidence type="ECO:0000313" key="1">
    <source>
        <dbReference type="EMBL" id="GJE78073.1"/>
    </source>
</evidence>
<reference evidence="1" key="2">
    <citation type="submission" date="2021-08" db="EMBL/GenBank/DDBJ databases">
        <authorList>
            <person name="Tani A."/>
            <person name="Ola A."/>
            <person name="Ogura Y."/>
            <person name="Katsura K."/>
            <person name="Hayashi T."/>
        </authorList>
    </citation>
    <scope>NUCLEOTIDE SEQUENCE</scope>
    <source>
        <strain evidence="1">DSM 14458</strain>
    </source>
</reference>
<dbReference type="EMBL" id="BPRE01000020">
    <property type="protein sequence ID" value="GJE78073.1"/>
    <property type="molecule type" value="Genomic_DNA"/>
</dbReference>
<dbReference type="Proteomes" id="UP001055093">
    <property type="component" value="Unassembled WGS sequence"/>
</dbReference>
<reference evidence="1" key="1">
    <citation type="journal article" date="2021" name="Front. Microbiol.">
        <title>Comprehensive Comparative Genomics and Phenotyping of Methylobacterium Species.</title>
        <authorList>
            <person name="Alessa O."/>
            <person name="Ogura Y."/>
            <person name="Fujitani Y."/>
            <person name="Takami H."/>
            <person name="Hayashi T."/>
            <person name="Sahin N."/>
            <person name="Tani A."/>
        </authorList>
    </citation>
    <scope>NUCLEOTIDE SEQUENCE</scope>
    <source>
        <strain evidence="1">DSM 14458</strain>
    </source>
</reference>
<organism evidence="1 2">
    <name type="scientific">Methylorubrum suomiense</name>
    <dbReference type="NCBI Taxonomy" id="144191"/>
    <lineage>
        <taxon>Bacteria</taxon>
        <taxon>Pseudomonadati</taxon>
        <taxon>Pseudomonadota</taxon>
        <taxon>Alphaproteobacteria</taxon>
        <taxon>Hyphomicrobiales</taxon>
        <taxon>Methylobacteriaceae</taxon>
        <taxon>Methylorubrum</taxon>
    </lineage>
</organism>
<name>A0ABQ4V143_9HYPH</name>
<gene>
    <name evidence="1" type="ORF">BGCPKDLD_4684</name>
</gene>
<evidence type="ECO:0000313" key="2">
    <source>
        <dbReference type="Proteomes" id="UP001055093"/>
    </source>
</evidence>
<sequence length="90" mass="9770">MSDQTLARDAMLDRMRQATPGGALFPTEPRVPRFDEAQAYATGMRAVASHPVLLTHLARAAGPIREALGRGETVVITANGRELARYEPEP</sequence>
<keyword evidence="2" id="KW-1185">Reference proteome</keyword>
<accession>A0ABQ4V143</accession>
<comment type="caution">
    <text evidence="1">The sequence shown here is derived from an EMBL/GenBank/DDBJ whole genome shotgun (WGS) entry which is preliminary data.</text>
</comment>
<proteinExistence type="predicted"/>
<dbReference type="RefSeq" id="WP_238308655.1">
    <property type="nucleotide sequence ID" value="NZ_BPRE01000020.1"/>
</dbReference>